<dbReference type="AlphaFoldDB" id="A0A4D9DLA4"/>
<keyword evidence="2" id="KW-0808">Transferase</keyword>
<name>A0A4D9DLA4_9SAUR</name>
<organism evidence="2 3">
    <name type="scientific">Platysternon megacephalum</name>
    <name type="common">big-headed turtle</name>
    <dbReference type="NCBI Taxonomy" id="55544"/>
    <lineage>
        <taxon>Eukaryota</taxon>
        <taxon>Metazoa</taxon>
        <taxon>Chordata</taxon>
        <taxon>Craniata</taxon>
        <taxon>Vertebrata</taxon>
        <taxon>Euteleostomi</taxon>
        <taxon>Archelosauria</taxon>
        <taxon>Testudinata</taxon>
        <taxon>Testudines</taxon>
        <taxon>Cryptodira</taxon>
        <taxon>Durocryptodira</taxon>
        <taxon>Testudinoidea</taxon>
        <taxon>Platysternidae</taxon>
        <taxon>Platysternon</taxon>
    </lineage>
</organism>
<evidence type="ECO:0000313" key="3">
    <source>
        <dbReference type="Proteomes" id="UP000297703"/>
    </source>
</evidence>
<keyword evidence="2" id="KW-0489">Methyltransferase</keyword>
<reference evidence="2 3" key="1">
    <citation type="submission" date="2019-04" db="EMBL/GenBank/DDBJ databases">
        <title>Draft genome of the big-headed turtle Platysternon megacephalum.</title>
        <authorList>
            <person name="Gong S."/>
        </authorList>
    </citation>
    <scope>NUCLEOTIDE SEQUENCE [LARGE SCALE GENOMIC DNA]</scope>
    <source>
        <strain evidence="2">DO16091913</strain>
        <tissue evidence="2">Muscle</tissue>
    </source>
</reference>
<dbReference type="GO" id="GO:0008168">
    <property type="term" value="F:methyltransferase activity"/>
    <property type="evidence" value="ECO:0007669"/>
    <property type="project" value="UniProtKB-KW"/>
</dbReference>
<reference evidence="2 3" key="2">
    <citation type="submission" date="2019-04" db="EMBL/GenBank/DDBJ databases">
        <title>The genome sequence of big-headed turtle.</title>
        <authorList>
            <person name="Gong S."/>
        </authorList>
    </citation>
    <scope>NUCLEOTIDE SEQUENCE [LARGE SCALE GENOMIC DNA]</scope>
    <source>
        <strain evidence="2">DO16091913</strain>
        <tissue evidence="2">Muscle</tissue>
    </source>
</reference>
<evidence type="ECO:0000313" key="2">
    <source>
        <dbReference type="EMBL" id="TFJ98106.1"/>
    </source>
</evidence>
<sequence>MMPTTEPPYLLPAAQHPLLSPHPTPCSTAPPTERPSHSLQRPLAPHWAEHHFHCPPGCVLCGPLKVGQAQGAGNHAGVAVSAFFPDSCHCMCSWTLPMGQARLSVACGVP</sequence>
<dbReference type="GO" id="GO:0032259">
    <property type="term" value="P:methylation"/>
    <property type="evidence" value="ECO:0007669"/>
    <property type="project" value="UniProtKB-KW"/>
</dbReference>
<proteinExistence type="predicted"/>
<dbReference type="EMBL" id="QXTE01000428">
    <property type="protein sequence ID" value="TFJ98106.1"/>
    <property type="molecule type" value="Genomic_DNA"/>
</dbReference>
<dbReference type="Proteomes" id="UP000297703">
    <property type="component" value="Unassembled WGS sequence"/>
</dbReference>
<evidence type="ECO:0000256" key="1">
    <source>
        <dbReference type="SAM" id="MobiDB-lite"/>
    </source>
</evidence>
<keyword evidence="3" id="KW-1185">Reference proteome</keyword>
<feature type="region of interest" description="Disordered" evidence="1">
    <location>
        <begin position="1"/>
        <end position="42"/>
    </location>
</feature>
<feature type="compositionally biased region" description="Pro residues" evidence="1">
    <location>
        <begin position="1"/>
        <end position="10"/>
    </location>
</feature>
<gene>
    <name evidence="2" type="ORF">DR999_PMT20000</name>
</gene>
<accession>A0A4D9DLA4</accession>
<protein>
    <submittedName>
        <fullName evidence="2">Protein arginine N-methyltransferase 1-like</fullName>
    </submittedName>
</protein>
<comment type="caution">
    <text evidence="2">The sequence shown here is derived from an EMBL/GenBank/DDBJ whole genome shotgun (WGS) entry which is preliminary data.</text>
</comment>